<accession>A0ACC2MFS8</accession>
<name>A0ACC2MFS8_PERAE</name>
<organism evidence="1 2">
    <name type="scientific">Persea americana</name>
    <name type="common">Avocado</name>
    <dbReference type="NCBI Taxonomy" id="3435"/>
    <lineage>
        <taxon>Eukaryota</taxon>
        <taxon>Viridiplantae</taxon>
        <taxon>Streptophyta</taxon>
        <taxon>Embryophyta</taxon>
        <taxon>Tracheophyta</taxon>
        <taxon>Spermatophyta</taxon>
        <taxon>Magnoliopsida</taxon>
        <taxon>Magnoliidae</taxon>
        <taxon>Laurales</taxon>
        <taxon>Lauraceae</taxon>
        <taxon>Persea</taxon>
    </lineage>
</organism>
<dbReference type="Proteomes" id="UP001234297">
    <property type="component" value="Chromosome 2"/>
</dbReference>
<protein>
    <submittedName>
        <fullName evidence="1">Uncharacterized protein</fullName>
    </submittedName>
</protein>
<reference evidence="1 2" key="1">
    <citation type="journal article" date="2022" name="Hortic Res">
        <title>A haplotype resolved chromosomal level avocado genome allows analysis of novel avocado genes.</title>
        <authorList>
            <person name="Nath O."/>
            <person name="Fletcher S.J."/>
            <person name="Hayward A."/>
            <person name="Shaw L.M."/>
            <person name="Masouleh A.K."/>
            <person name="Furtado A."/>
            <person name="Henry R.J."/>
            <person name="Mitter N."/>
        </authorList>
    </citation>
    <scope>NUCLEOTIDE SEQUENCE [LARGE SCALE GENOMIC DNA]</scope>
    <source>
        <strain evidence="2">cv. Hass</strain>
    </source>
</reference>
<dbReference type="EMBL" id="CM056810">
    <property type="protein sequence ID" value="KAJ8644479.1"/>
    <property type="molecule type" value="Genomic_DNA"/>
</dbReference>
<keyword evidence="2" id="KW-1185">Reference proteome</keyword>
<evidence type="ECO:0000313" key="2">
    <source>
        <dbReference type="Proteomes" id="UP001234297"/>
    </source>
</evidence>
<gene>
    <name evidence="1" type="ORF">MRB53_006227</name>
</gene>
<sequence length="113" mass="12712">MKSRNVREETKKGNMKLELERDLSFSAALLLLLFGSGTLSTASASQCNGSIAQCYNNQEEFFMETQISKGILASMQQKLDYSIFNPDKPAPTNAMQGRSYKDPRCNDPYLREC</sequence>
<proteinExistence type="predicted"/>
<comment type="caution">
    <text evidence="1">The sequence shown here is derived from an EMBL/GenBank/DDBJ whole genome shotgun (WGS) entry which is preliminary data.</text>
</comment>
<evidence type="ECO:0000313" key="1">
    <source>
        <dbReference type="EMBL" id="KAJ8644479.1"/>
    </source>
</evidence>